<evidence type="ECO:0000313" key="3">
    <source>
        <dbReference type="Proteomes" id="UP000625316"/>
    </source>
</evidence>
<reference evidence="2" key="1">
    <citation type="submission" date="2020-10" db="EMBL/GenBank/DDBJ databases">
        <authorList>
            <person name="Castelo-Branco R."/>
            <person name="Eusebio N."/>
            <person name="Adriana R."/>
            <person name="Vieira A."/>
            <person name="Brugerolle De Fraissinette N."/>
            <person name="Rezende De Castro R."/>
            <person name="Schneider M.P."/>
            <person name="Vasconcelos V."/>
            <person name="Leao P.N."/>
        </authorList>
    </citation>
    <scope>NUCLEOTIDE SEQUENCE</scope>
    <source>
        <strain evidence="2">LEGE 11480</strain>
    </source>
</reference>
<keyword evidence="1" id="KW-1133">Transmembrane helix</keyword>
<dbReference type="EMBL" id="JADEXQ010000107">
    <property type="protein sequence ID" value="MBE9032474.1"/>
    <property type="molecule type" value="Genomic_DNA"/>
</dbReference>
<keyword evidence="3" id="KW-1185">Reference proteome</keyword>
<feature type="transmembrane region" description="Helical" evidence="1">
    <location>
        <begin position="18"/>
        <end position="36"/>
    </location>
</feature>
<dbReference type="Proteomes" id="UP000625316">
    <property type="component" value="Unassembled WGS sequence"/>
</dbReference>
<evidence type="ECO:0000256" key="1">
    <source>
        <dbReference type="SAM" id="Phobius"/>
    </source>
</evidence>
<proteinExistence type="predicted"/>
<sequence length="73" mass="7976">MTTQNLHLAPTAKSDKSSALAIFFFLMGAPHIYSVLQQRRRQRDQLLAQLSTPKSLFLMGLAPAGGIAFLAFA</sequence>
<keyword evidence="1" id="KW-0812">Transmembrane</keyword>
<protein>
    <submittedName>
        <fullName evidence="2">Uncharacterized protein</fullName>
    </submittedName>
</protein>
<dbReference type="RefSeq" id="WP_264327291.1">
    <property type="nucleotide sequence ID" value="NZ_JADEXQ010000107.1"/>
</dbReference>
<evidence type="ECO:0000313" key="2">
    <source>
        <dbReference type="EMBL" id="MBE9032474.1"/>
    </source>
</evidence>
<gene>
    <name evidence="2" type="ORF">IQ266_22305</name>
</gene>
<feature type="transmembrane region" description="Helical" evidence="1">
    <location>
        <begin position="56"/>
        <end position="72"/>
    </location>
</feature>
<name>A0A928VUI0_9CYAN</name>
<dbReference type="AlphaFoldDB" id="A0A928VUI0"/>
<comment type="caution">
    <text evidence="2">The sequence shown here is derived from an EMBL/GenBank/DDBJ whole genome shotgun (WGS) entry which is preliminary data.</text>
</comment>
<accession>A0A928VUI0</accession>
<organism evidence="2 3">
    <name type="scientific">Romeriopsis navalis LEGE 11480</name>
    <dbReference type="NCBI Taxonomy" id="2777977"/>
    <lineage>
        <taxon>Bacteria</taxon>
        <taxon>Bacillati</taxon>
        <taxon>Cyanobacteriota</taxon>
        <taxon>Cyanophyceae</taxon>
        <taxon>Leptolyngbyales</taxon>
        <taxon>Leptolyngbyaceae</taxon>
        <taxon>Romeriopsis</taxon>
        <taxon>Romeriopsis navalis</taxon>
    </lineage>
</organism>
<keyword evidence="1" id="KW-0472">Membrane</keyword>